<evidence type="ECO:0000256" key="3">
    <source>
        <dbReference type="ARBA" id="ARBA00022793"/>
    </source>
</evidence>
<comment type="pathway">
    <text evidence="9">Cofactor biosynthesis; (R)-pantothenate biosynthesis; beta-alanine from L-aspartate: step 1/1.</text>
</comment>
<evidence type="ECO:0000256" key="12">
    <source>
        <dbReference type="PIRSR" id="PIRSR006246-3"/>
    </source>
</evidence>
<keyword evidence="15" id="KW-1185">Reference proteome</keyword>
<protein>
    <recommendedName>
        <fullName evidence="9">Aspartate 1-decarboxylase</fullName>
        <ecNumber evidence="9">4.1.1.11</ecNumber>
    </recommendedName>
    <alternativeName>
        <fullName evidence="9">Aspartate alpha-decarboxylase</fullName>
    </alternativeName>
    <component>
        <recommendedName>
            <fullName evidence="9">Aspartate 1-decarboxylase beta chain</fullName>
        </recommendedName>
    </component>
    <component>
        <recommendedName>
            <fullName evidence="9">Aspartate 1-decarboxylase alpha chain</fullName>
        </recommendedName>
    </component>
</protein>
<dbReference type="Proteomes" id="UP000240542">
    <property type="component" value="Unassembled WGS sequence"/>
</dbReference>
<keyword evidence="7 9" id="KW-0704">Schiff base</keyword>
<keyword evidence="8 9" id="KW-0670">Pyruvate</keyword>
<feature type="binding site" evidence="9 11">
    <location>
        <position position="57"/>
    </location>
    <ligand>
        <name>substrate</name>
    </ligand>
</feature>
<dbReference type="PANTHER" id="PTHR21012:SF0">
    <property type="entry name" value="ASPARTATE 1-DECARBOXYLASE"/>
    <property type="match status" value="1"/>
</dbReference>
<dbReference type="CDD" id="cd06919">
    <property type="entry name" value="Asp_decarbox"/>
    <property type="match status" value="1"/>
</dbReference>
<keyword evidence="2 9" id="KW-0566">Pantothenate biosynthesis</keyword>
<comment type="subcellular location">
    <subcellularLocation>
        <location evidence="9">Cytoplasm</location>
    </subcellularLocation>
</comment>
<evidence type="ECO:0000256" key="10">
    <source>
        <dbReference type="PIRSR" id="PIRSR006246-1"/>
    </source>
</evidence>
<feature type="modified residue" description="Pyruvic acid (Ser)" evidence="9 12">
    <location>
        <position position="25"/>
    </location>
</feature>
<evidence type="ECO:0000256" key="6">
    <source>
        <dbReference type="ARBA" id="ARBA00023239"/>
    </source>
</evidence>
<comment type="function">
    <text evidence="9">Catalyzes the pyruvoyl-dependent decarboxylation of aspartate to produce beta-alanine.</text>
</comment>
<keyword evidence="5 9" id="KW-0865">Zymogen</keyword>
<dbReference type="Pfam" id="PF02261">
    <property type="entry name" value="Asp_decarbox"/>
    <property type="match status" value="1"/>
</dbReference>
<comment type="cofactor">
    <cofactor evidence="9 10">
        <name>pyruvate</name>
        <dbReference type="ChEBI" id="CHEBI:15361"/>
    </cofactor>
    <text evidence="9 10">Binds 1 pyruvoyl group covalently per subunit.</text>
</comment>
<dbReference type="OrthoDB" id="9803983at2"/>
<dbReference type="SUPFAM" id="SSF50692">
    <property type="entry name" value="ADC-like"/>
    <property type="match status" value="1"/>
</dbReference>
<keyword evidence="1 9" id="KW-0963">Cytoplasm</keyword>
<keyword evidence="3 9" id="KW-0210">Decarboxylase</keyword>
<evidence type="ECO:0000256" key="11">
    <source>
        <dbReference type="PIRSR" id="PIRSR006246-2"/>
    </source>
</evidence>
<evidence type="ECO:0000313" key="14">
    <source>
        <dbReference type="EMBL" id="PSK90959.1"/>
    </source>
</evidence>
<dbReference type="EC" id="4.1.1.11" evidence="9"/>
<proteinExistence type="inferred from homology"/>
<accession>A0A2P8D176</accession>
<dbReference type="Gene3D" id="2.40.40.20">
    <property type="match status" value="1"/>
</dbReference>
<dbReference type="AlphaFoldDB" id="A0A2P8D176"/>
<dbReference type="HAMAP" id="MF_00446">
    <property type="entry name" value="PanD"/>
    <property type="match status" value="1"/>
</dbReference>
<feature type="chain" id="PRO_5015219868" description="Aspartate 1-decarboxylase alpha chain" evidence="9 13">
    <location>
        <begin position="25"/>
        <end position="137"/>
    </location>
</feature>
<evidence type="ECO:0000256" key="9">
    <source>
        <dbReference type="HAMAP-Rule" id="MF_00446"/>
    </source>
</evidence>
<evidence type="ECO:0000256" key="2">
    <source>
        <dbReference type="ARBA" id="ARBA00022655"/>
    </source>
</evidence>
<reference evidence="14 15" key="1">
    <citation type="submission" date="2018-03" db="EMBL/GenBank/DDBJ databases">
        <title>Genomic Encyclopedia of Archaeal and Bacterial Type Strains, Phase II (KMG-II): from individual species to whole genera.</title>
        <authorList>
            <person name="Goeker M."/>
        </authorList>
    </citation>
    <scope>NUCLEOTIDE SEQUENCE [LARGE SCALE GENOMIC DNA]</scope>
    <source>
        <strain evidence="14 15">DSM 45312</strain>
    </source>
</reference>
<gene>
    <name evidence="9" type="primary">panD</name>
    <name evidence="14" type="ORF">CLV63_12186</name>
</gene>
<comment type="PTM">
    <text evidence="9 12">Is synthesized initially as an inactive proenzyme, which is activated by self-cleavage at a specific serine bond to produce a beta-subunit with a hydroxyl group at its C-terminus and an alpha-subunit with a pyruvoyl group at its N-terminus.</text>
</comment>
<dbReference type="GO" id="GO:0004068">
    <property type="term" value="F:aspartate 1-decarboxylase activity"/>
    <property type="evidence" value="ECO:0007669"/>
    <property type="project" value="UniProtKB-UniRule"/>
</dbReference>
<evidence type="ECO:0000256" key="7">
    <source>
        <dbReference type="ARBA" id="ARBA00023270"/>
    </source>
</evidence>
<organism evidence="14 15">
    <name type="scientific">Murinocardiopsis flavida</name>
    <dbReference type="NCBI Taxonomy" id="645275"/>
    <lineage>
        <taxon>Bacteria</taxon>
        <taxon>Bacillati</taxon>
        <taxon>Actinomycetota</taxon>
        <taxon>Actinomycetes</taxon>
        <taxon>Streptosporangiales</taxon>
        <taxon>Nocardiopsidaceae</taxon>
        <taxon>Murinocardiopsis</taxon>
    </lineage>
</organism>
<name>A0A2P8D176_9ACTN</name>
<evidence type="ECO:0000256" key="8">
    <source>
        <dbReference type="ARBA" id="ARBA00023317"/>
    </source>
</evidence>
<dbReference type="EMBL" id="PYGA01000021">
    <property type="protein sequence ID" value="PSK90959.1"/>
    <property type="molecule type" value="Genomic_DNA"/>
</dbReference>
<keyword evidence="6 9" id="KW-0456">Lyase</keyword>
<comment type="catalytic activity">
    <reaction evidence="9">
        <text>L-aspartate + H(+) = beta-alanine + CO2</text>
        <dbReference type="Rhea" id="RHEA:19497"/>
        <dbReference type="ChEBI" id="CHEBI:15378"/>
        <dbReference type="ChEBI" id="CHEBI:16526"/>
        <dbReference type="ChEBI" id="CHEBI:29991"/>
        <dbReference type="ChEBI" id="CHEBI:57966"/>
        <dbReference type="EC" id="4.1.1.11"/>
    </reaction>
</comment>
<evidence type="ECO:0000256" key="1">
    <source>
        <dbReference type="ARBA" id="ARBA00022490"/>
    </source>
</evidence>
<dbReference type="GO" id="GO:0006523">
    <property type="term" value="P:alanine biosynthetic process"/>
    <property type="evidence" value="ECO:0007669"/>
    <property type="project" value="InterPro"/>
</dbReference>
<evidence type="ECO:0000256" key="5">
    <source>
        <dbReference type="ARBA" id="ARBA00023145"/>
    </source>
</evidence>
<sequence>MQRELMKSKIHRATVTQADLNYVGSITIDLDLMESADLLQHEKVDVVVLNNGERWTTYVMPGPRGSGIIGINGPTARLALPGDIVIIMAYASVTADEAKTHEPTVVFVDSENRAVSIGHDAAAAVQPDTMRGDESHR</sequence>
<comment type="similarity">
    <text evidence="9">Belongs to the PanD family.</text>
</comment>
<dbReference type="UniPathway" id="UPA00028">
    <property type="reaction ID" value="UER00002"/>
</dbReference>
<evidence type="ECO:0000256" key="13">
    <source>
        <dbReference type="PIRSR" id="PIRSR006246-5"/>
    </source>
</evidence>
<feature type="chain" id="PRO_5015219869" description="Aspartate 1-decarboxylase beta chain" evidence="9 13">
    <location>
        <begin position="1"/>
        <end position="24"/>
    </location>
</feature>
<comment type="caution">
    <text evidence="14">The sequence shown here is derived from an EMBL/GenBank/DDBJ whole genome shotgun (WGS) entry which is preliminary data.</text>
</comment>
<dbReference type="PANTHER" id="PTHR21012">
    <property type="entry name" value="ASPARTATE 1-DECARBOXYLASE"/>
    <property type="match status" value="1"/>
</dbReference>
<feature type="active site" description="Proton donor" evidence="9 10">
    <location>
        <position position="58"/>
    </location>
</feature>
<feature type="active site" description="Schiff-base intermediate with substrate; via pyruvic acid" evidence="9 10">
    <location>
        <position position="25"/>
    </location>
</feature>
<dbReference type="PIRSF" id="PIRSF006246">
    <property type="entry name" value="Asp_decarbox"/>
    <property type="match status" value="1"/>
</dbReference>
<dbReference type="GO" id="GO:0005829">
    <property type="term" value="C:cytosol"/>
    <property type="evidence" value="ECO:0007669"/>
    <property type="project" value="TreeGrafter"/>
</dbReference>
<evidence type="ECO:0000256" key="4">
    <source>
        <dbReference type="ARBA" id="ARBA00022813"/>
    </source>
</evidence>
<dbReference type="InterPro" id="IPR003190">
    <property type="entry name" value="Asp_decarbox"/>
</dbReference>
<keyword evidence="4 9" id="KW-0068">Autocatalytic cleavage</keyword>
<evidence type="ECO:0000313" key="15">
    <source>
        <dbReference type="Proteomes" id="UP000240542"/>
    </source>
</evidence>
<dbReference type="InterPro" id="IPR009010">
    <property type="entry name" value="Asp_de-COase-like_dom_sf"/>
</dbReference>
<dbReference type="GO" id="GO:0015940">
    <property type="term" value="P:pantothenate biosynthetic process"/>
    <property type="evidence" value="ECO:0007669"/>
    <property type="project" value="UniProtKB-UniRule"/>
</dbReference>
<feature type="binding site" evidence="9 11">
    <location>
        <begin position="73"/>
        <end position="75"/>
    </location>
    <ligand>
        <name>substrate</name>
    </ligand>
</feature>
<comment type="subunit">
    <text evidence="9">Heterooctamer of four alpha and four beta subunits.</text>
</comment>
<dbReference type="NCBIfam" id="TIGR00223">
    <property type="entry name" value="panD"/>
    <property type="match status" value="1"/>
</dbReference>